<dbReference type="GO" id="GO:0005524">
    <property type="term" value="F:ATP binding"/>
    <property type="evidence" value="ECO:0007669"/>
    <property type="project" value="UniProtKB-UniRule"/>
</dbReference>
<keyword evidence="5 10" id="KW-0547">Nucleotide-binding</keyword>
<dbReference type="EC" id="2.7.11.1" evidence="2"/>
<evidence type="ECO:0000313" key="14">
    <source>
        <dbReference type="Proteomes" id="UP000516437"/>
    </source>
</evidence>
<dbReference type="FunFam" id="3.30.200.20:FF:000178">
    <property type="entry name" value="serine/threonine-protein kinase PBS1-like"/>
    <property type="match status" value="1"/>
</dbReference>
<evidence type="ECO:0000256" key="3">
    <source>
        <dbReference type="ARBA" id="ARBA00022679"/>
    </source>
</evidence>
<feature type="chain" id="PRO_5025409694" description="non-specific serine/threonine protein kinase" evidence="11">
    <location>
        <begin position="21"/>
        <end position="748"/>
    </location>
</feature>
<name>A0A6A1VKN7_9ROSI</name>
<keyword evidence="14" id="KW-1185">Reference proteome</keyword>
<evidence type="ECO:0000256" key="2">
    <source>
        <dbReference type="ARBA" id="ARBA00012513"/>
    </source>
</evidence>
<dbReference type="GO" id="GO:0004674">
    <property type="term" value="F:protein serine/threonine kinase activity"/>
    <property type="evidence" value="ECO:0007669"/>
    <property type="project" value="UniProtKB-EC"/>
</dbReference>
<evidence type="ECO:0000256" key="10">
    <source>
        <dbReference type="PROSITE-ProRule" id="PRU10141"/>
    </source>
</evidence>
<dbReference type="InterPro" id="IPR032872">
    <property type="entry name" value="WAK_assoc_C"/>
</dbReference>
<gene>
    <name evidence="13" type="ORF">CJ030_MR5G001021</name>
</gene>
<feature type="domain" description="Protein kinase" evidence="12">
    <location>
        <begin position="326"/>
        <end position="607"/>
    </location>
</feature>
<evidence type="ECO:0000256" key="11">
    <source>
        <dbReference type="SAM" id="SignalP"/>
    </source>
</evidence>
<dbReference type="InterPro" id="IPR011009">
    <property type="entry name" value="Kinase-like_dom_sf"/>
</dbReference>
<dbReference type="Proteomes" id="UP000516437">
    <property type="component" value="Chromosome 5"/>
</dbReference>
<dbReference type="OrthoDB" id="4062651at2759"/>
<evidence type="ECO:0000256" key="5">
    <source>
        <dbReference type="ARBA" id="ARBA00022741"/>
    </source>
</evidence>
<keyword evidence="3" id="KW-0808">Transferase</keyword>
<dbReference type="GO" id="GO:0030247">
    <property type="term" value="F:polysaccharide binding"/>
    <property type="evidence" value="ECO:0007669"/>
    <property type="project" value="InterPro"/>
</dbReference>
<evidence type="ECO:0000256" key="8">
    <source>
        <dbReference type="ARBA" id="ARBA00047899"/>
    </source>
</evidence>
<dbReference type="Pfam" id="PF14380">
    <property type="entry name" value="WAK_assoc"/>
    <property type="match status" value="2"/>
</dbReference>
<sequence>MTKPLSLLLLLSLFFTNSSGTDVPTACSENTCGEVTIRYPFYLLDESPTSDHVYCGYQGFGLSCSDDKAILQLPSNTYYVKDMNYTTDTLTLVDIDVTNQPCPRASHNVSLAKLPLYISPDDLNITFYFNCTISDFYTKLGLIPIRCLEYETRQSFVFLEGHETAGFDWSEKCEDKVVATVMKNQIDTANIAGGFVKSMNQGFVLNWMKIEKCSQCERSGGYCGNNVETQEFRCLCKDGSNRSDICKDQAGPKWSMKLVLAIVLSTGMGVLMVTIWCFKKKLSSNRIIYFWKQESLSNIAVETFLRSNGPLALRRYSYSDIKKMTNFFTEKLGQGGYGGVYKGKLPDGSLVAVKVLKESRGNGEEFINEVASISRTSHVNIVTLMGFCFEGSKRGLIYEFMPNGSLDKFIYKQNLNLRDDQRLEWEVLQDIAVGIARVSIQQFAASCGIISNLHLSPYRSFDLRDPKFNMEARLSLSSVITLSFFLTIFPPCYCDGNDQQFLECSRPYNCGSLNNIPFPFWGDGRPQYCGHQVHELSCRDNQYLVMEFGEIKFRVLNISQLSYRMTIARLDLWDRSCPDSPEAFLNTTLNFSVFDYPSTVENLTLFYGCSVPLPPGIPFSNSFMCGSEASGEFNAYVLDDAPTLSNLSYLNEKCRSQIKVPILRSSNPDGGEPALQKALNDGFEVKYNDGLPLACKACVESGGACGFNSSTQKFVCFCRDQLAQDSICKRTAAAGMLNLFSSQFIGLA</sequence>
<dbReference type="Pfam" id="PF07714">
    <property type="entry name" value="PK_Tyr_Ser-Thr"/>
    <property type="match status" value="1"/>
</dbReference>
<dbReference type="PANTHER" id="PTHR46008:SF58">
    <property type="entry name" value="PROTEIN KINASE DOMAIN-CONTAINING PROTEIN"/>
    <property type="match status" value="1"/>
</dbReference>
<dbReference type="InterPro" id="IPR017441">
    <property type="entry name" value="Protein_kinase_ATP_BS"/>
</dbReference>
<dbReference type="AlphaFoldDB" id="A0A6A1VKN7"/>
<keyword evidence="6 10" id="KW-0067">ATP-binding</keyword>
<dbReference type="Pfam" id="PF13947">
    <property type="entry name" value="GUB_WAK_bind"/>
    <property type="match status" value="2"/>
</dbReference>
<comment type="subcellular location">
    <subcellularLocation>
        <location evidence="1">Membrane</location>
        <topology evidence="1">Single-pass membrane protein</topology>
    </subcellularLocation>
</comment>
<protein>
    <recommendedName>
        <fullName evidence="2">non-specific serine/threonine protein kinase</fullName>
        <ecNumber evidence="2">2.7.11.1</ecNumber>
    </recommendedName>
</protein>
<dbReference type="EMBL" id="RXIC02000023">
    <property type="protein sequence ID" value="KAB1212487.1"/>
    <property type="molecule type" value="Genomic_DNA"/>
</dbReference>
<keyword evidence="4 11" id="KW-0732">Signal</keyword>
<dbReference type="PROSITE" id="PS50011">
    <property type="entry name" value="PROTEIN_KINASE_DOM"/>
    <property type="match status" value="1"/>
</dbReference>
<dbReference type="InterPro" id="IPR000719">
    <property type="entry name" value="Prot_kinase_dom"/>
</dbReference>
<accession>A0A6A1VKN7</accession>
<proteinExistence type="predicted"/>
<dbReference type="SUPFAM" id="SSF56112">
    <property type="entry name" value="Protein kinase-like (PK-like)"/>
    <property type="match status" value="1"/>
</dbReference>
<evidence type="ECO:0000256" key="6">
    <source>
        <dbReference type="ARBA" id="ARBA00022840"/>
    </source>
</evidence>
<evidence type="ECO:0000256" key="7">
    <source>
        <dbReference type="ARBA" id="ARBA00023180"/>
    </source>
</evidence>
<dbReference type="PROSITE" id="PS00107">
    <property type="entry name" value="PROTEIN_KINASE_ATP"/>
    <property type="match status" value="1"/>
</dbReference>
<feature type="signal peptide" evidence="11">
    <location>
        <begin position="1"/>
        <end position="20"/>
    </location>
</feature>
<comment type="catalytic activity">
    <reaction evidence="8">
        <text>L-threonyl-[protein] + ATP = O-phospho-L-threonyl-[protein] + ADP + H(+)</text>
        <dbReference type="Rhea" id="RHEA:46608"/>
        <dbReference type="Rhea" id="RHEA-COMP:11060"/>
        <dbReference type="Rhea" id="RHEA-COMP:11605"/>
        <dbReference type="ChEBI" id="CHEBI:15378"/>
        <dbReference type="ChEBI" id="CHEBI:30013"/>
        <dbReference type="ChEBI" id="CHEBI:30616"/>
        <dbReference type="ChEBI" id="CHEBI:61977"/>
        <dbReference type="ChEBI" id="CHEBI:456216"/>
        <dbReference type="EC" id="2.7.11.1"/>
    </reaction>
</comment>
<dbReference type="InterPro" id="IPR001245">
    <property type="entry name" value="Ser-Thr/Tyr_kinase_cat_dom"/>
</dbReference>
<dbReference type="GO" id="GO:0016020">
    <property type="term" value="C:membrane"/>
    <property type="evidence" value="ECO:0007669"/>
    <property type="project" value="UniProtKB-SubCell"/>
</dbReference>
<dbReference type="PANTHER" id="PTHR46008">
    <property type="entry name" value="LEAF RUST 10 DISEASE-RESISTANCE LOCUS RECEPTOR-LIKE PROTEIN KINASE-LIKE 1.4"/>
    <property type="match status" value="1"/>
</dbReference>
<reference evidence="13 14" key="1">
    <citation type="journal article" date="2019" name="Plant Biotechnol. J.">
        <title>The red bayberry genome and genetic basis of sex determination.</title>
        <authorList>
            <person name="Jia H.M."/>
            <person name="Jia H.J."/>
            <person name="Cai Q.L."/>
            <person name="Wang Y."/>
            <person name="Zhao H.B."/>
            <person name="Yang W.F."/>
            <person name="Wang G.Y."/>
            <person name="Li Y.H."/>
            <person name="Zhan D.L."/>
            <person name="Shen Y.T."/>
            <person name="Niu Q.F."/>
            <person name="Chang L."/>
            <person name="Qiu J."/>
            <person name="Zhao L."/>
            <person name="Xie H.B."/>
            <person name="Fu W.Y."/>
            <person name="Jin J."/>
            <person name="Li X.W."/>
            <person name="Jiao Y."/>
            <person name="Zhou C.C."/>
            <person name="Tu T."/>
            <person name="Chai C.Y."/>
            <person name="Gao J.L."/>
            <person name="Fan L.J."/>
            <person name="van de Weg E."/>
            <person name="Wang J.Y."/>
            <person name="Gao Z.S."/>
        </authorList>
    </citation>
    <scope>NUCLEOTIDE SEQUENCE [LARGE SCALE GENOMIC DNA]</scope>
    <source>
        <tissue evidence="13">Leaves</tissue>
    </source>
</reference>
<comment type="catalytic activity">
    <reaction evidence="9">
        <text>L-seryl-[protein] + ATP = O-phospho-L-seryl-[protein] + ADP + H(+)</text>
        <dbReference type="Rhea" id="RHEA:17989"/>
        <dbReference type="Rhea" id="RHEA-COMP:9863"/>
        <dbReference type="Rhea" id="RHEA-COMP:11604"/>
        <dbReference type="ChEBI" id="CHEBI:15378"/>
        <dbReference type="ChEBI" id="CHEBI:29999"/>
        <dbReference type="ChEBI" id="CHEBI:30616"/>
        <dbReference type="ChEBI" id="CHEBI:83421"/>
        <dbReference type="ChEBI" id="CHEBI:456216"/>
        <dbReference type="EC" id="2.7.11.1"/>
    </reaction>
</comment>
<organism evidence="13 14">
    <name type="scientific">Morella rubra</name>
    <name type="common">Chinese bayberry</name>
    <dbReference type="NCBI Taxonomy" id="262757"/>
    <lineage>
        <taxon>Eukaryota</taxon>
        <taxon>Viridiplantae</taxon>
        <taxon>Streptophyta</taxon>
        <taxon>Embryophyta</taxon>
        <taxon>Tracheophyta</taxon>
        <taxon>Spermatophyta</taxon>
        <taxon>Magnoliopsida</taxon>
        <taxon>eudicotyledons</taxon>
        <taxon>Gunneridae</taxon>
        <taxon>Pentapetalae</taxon>
        <taxon>rosids</taxon>
        <taxon>fabids</taxon>
        <taxon>Fagales</taxon>
        <taxon>Myricaceae</taxon>
        <taxon>Morella</taxon>
    </lineage>
</organism>
<dbReference type="InterPro" id="IPR025287">
    <property type="entry name" value="WAK_GUB"/>
</dbReference>
<evidence type="ECO:0000256" key="1">
    <source>
        <dbReference type="ARBA" id="ARBA00004167"/>
    </source>
</evidence>
<evidence type="ECO:0000256" key="4">
    <source>
        <dbReference type="ARBA" id="ARBA00022729"/>
    </source>
</evidence>
<feature type="binding site" evidence="10">
    <location>
        <position position="354"/>
    </location>
    <ligand>
        <name>ATP</name>
        <dbReference type="ChEBI" id="CHEBI:30616"/>
    </ligand>
</feature>
<comment type="caution">
    <text evidence="13">The sequence shown here is derived from an EMBL/GenBank/DDBJ whole genome shotgun (WGS) entry which is preliminary data.</text>
</comment>
<evidence type="ECO:0000313" key="13">
    <source>
        <dbReference type="EMBL" id="KAB1212487.1"/>
    </source>
</evidence>
<evidence type="ECO:0000256" key="9">
    <source>
        <dbReference type="ARBA" id="ARBA00048679"/>
    </source>
</evidence>
<dbReference type="Gene3D" id="1.10.510.10">
    <property type="entry name" value="Transferase(Phosphotransferase) domain 1"/>
    <property type="match status" value="1"/>
</dbReference>
<evidence type="ECO:0000259" key="12">
    <source>
        <dbReference type="PROSITE" id="PS50011"/>
    </source>
</evidence>
<keyword evidence="7" id="KW-0325">Glycoprotein</keyword>